<dbReference type="SUPFAM" id="SSF55347">
    <property type="entry name" value="Glyceraldehyde-3-phosphate dehydrogenase-like, C-terminal domain"/>
    <property type="match status" value="1"/>
</dbReference>
<dbReference type="GO" id="GO:0000166">
    <property type="term" value="F:nucleotide binding"/>
    <property type="evidence" value="ECO:0007669"/>
    <property type="project" value="InterPro"/>
</dbReference>
<dbReference type="PROSITE" id="PS51318">
    <property type="entry name" value="TAT"/>
    <property type="match status" value="1"/>
</dbReference>
<dbReference type="InterPro" id="IPR036291">
    <property type="entry name" value="NAD(P)-bd_dom_sf"/>
</dbReference>
<dbReference type="PANTHER" id="PTHR43818:SF5">
    <property type="entry name" value="OXIDOREDUCTASE FAMILY PROTEIN"/>
    <property type="match status" value="1"/>
</dbReference>
<dbReference type="Pfam" id="PF19051">
    <property type="entry name" value="GFO_IDH_MocA_C2"/>
    <property type="match status" value="1"/>
</dbReference>
<protein>
    <recommendedName>
        <fullName evidence="1">Glycosyl hydrolase family 109 protein</fullName>
    </recommendedName>
</protein>
<dbReference type="Gene3D" id="3.30.360.10">
    <property type="entry name" value="Dihydrodipicolinate Reductase, domain 2"/>
    <property type="match status" value="1"/>
</dbReference>
<evidence type="ECO:0000259" key="3">
    <source>
        <dbReference type="Pfam" id="PF19051"/>
    </source>
</evidence>
<dbReference type="PATRIC" id="fig|1703775.3.peg.792"/>
<dbReference type="InterPro" id="IPR006311">
    <property type="entry name" value="TAT_signal"/>
</dbReference>
<dbReference type="EMBL" id="LIZX01000010">
    <property type="protein sequence ID" value="KPJ69994.1"/>
    <property type="molecule type" value="Genomic_DNA"/>
</dbReference>
<dbReference type="Gene3D" id="3.40.50.720">
    <property type="entry name" value="NAD(P)-binding Rossmann-like Domain"/>
    <property type="match status" value="1"/>
</dbReference>
<evidence type="ECO:0000256" key="1">
    <source>
        <dbReference type="ARBA" id="ARBA00016631"/>
    </source>
</evidence>
<proteinExistence type="predicted"/>
<feature type="domain" description="Gfo/Idh/MocA-like oxidoreductase bacterial type C-terminal" evidence="3">
    <location>
        <begin position="211"/>
        <end position="442"/>
    </location>
</feature>
<evidence type="ECO:0000259" key="2">
    <source>
        <dbReference type="Pfam" id="PF01408"/>
    </source>
</evidence>
<organism evidence="4 5">
    <name type="scientific">candidate division WOR-1 bacterium DG_54_3</name>
    <dbReference type="NCBI Taxonomy" id="1703775"/>
    <lineage>
        <taxon>Bacteria</taxon>
        <taxon>Bacillati</taxon>
        <taxon>Saganbacteria</taxon>
    </lineage>
</organism>
<dbReference type="InterPro" id="IPR043906">
    <property type="entry name" value="Gfo/Idh/MocA_OxRdtase_bact_C"/>
</dbReference>
<evidence type="ECO:0000313" key="5">
    <source>
        <dbReference type="Proteomes" id="UP000051861"/>
    </source>
</evidence>
<feature type="domain" description="Gfo/Idh/MocA-like oxidoreductase N-terminal" evidence="2">
    <location>
        <begin position="45"/>
        <end position="177"/>
    </location>
</feature>
<dbReference type="SUPFAM" id="SSF51735">
    <property type="entry name" value="NAD(P)-binding Rossmann-fold domains"/>
    <property type="match status" value="1"/>
</dbReference>
<evidence type="ECO:0000313" key="4">
    <source>
        <dbReference type="EMBL" id="KPJ69994.1"/>
    </source>
</evidence>
<dbReference type="InterPro" id="IPR000683">
    <property type="entry name" value="Gfo/Idh/MocA-like_OxRdtase_N"/>
</dbReference>
<dbReference type="Pfam" id="PF01408">
    <property type="entry name" value="GFO_IDH_MocA"/>
    <property type="match status" value="1"/>
</dbReference>
<accession>A0A0S7Y5V9</accession>
<dbReference type="PANTHER" id="PTHR43818">
    <property type="entry name" value="BCDNA.GH03377"/>
    <property type="match status" value="1"/>
</dbReference>
<dbReference type="InterPro" id="IPR050463">
    <property type="entry name" value="Gfo/Idh/MocA_oxidrdct_glycsds"/>
</dbReference>
<comment type="caution">
    <text evidence="4">The sequence shown here is derived from an EMBL/GenBank/DDBJ whole genome shotgun (WGS) entry which is preliminary data.</text>
</comment>
<gene>
    <name evidence="4" type="ORF">AMJ44_01565</name>
</gene>
<reference evidence="4 5" key="1">
    <citation type="journal article" date="2015" name="Microbiome">
        <title>Genomic resolution of linkages in carbon, nitrogen, and sulfur cycling among widespread estuary sediment bacteria.</title>
        <authorList>
            <person name="Baker B.J."/>
            <person name="Lazar C.S."/>
            <person name="Teske A.P."/>
            <person name="Dick G.J."/>
        </authorList>
    </citation>
    <scope>NUCLEOTIDE SEQUENCE [LARGE SCALE GENOMIC DNA]</scope>
    <source>
        <strain evidence="4">DG_54_3</strain>
    </source>
</reference>
<dbReference type="AlphaFoldDB" id="A0A0S7Y5V9"/>
<dbReference type="Proteomes" id="UP000051861">
    <property type="component" value="Unassembled WGS sequence"/>
</dbReference>
<sequence>MSRSKKQNSITRRSFLKAAAASVMAPAILPAKVFGKSAPSNTMLIGCIGVGRQGQGDMQELIYRGLEVGARVVAVCDVDRHRVEDAQWQAEKIYALELGKGSYKGCAAYRDFRELLARKDIDGVLIVTPDHWHAAHAIAATNAGKDIYLEKPLTYSIAEGRKLVKAVRLNKRILQVGSQQRSSTYFLMACEHTRNQRIGKLHTIHVWLPEDQGTGDPHPMPVPKNLDYNSWLGPAPEAPFSEDRVHPQRNYSRPGWMQIEQYCRGMITNWGSHMSDIAQWGNGTDDTGPVEIEAKAKFPDRGLFDVHTSFRAQAMYANGVRLIMETGDPAGVRFEGDKSWIFVQRGEIQASDQEILRQKIRDDEIKLYCSTNHMKDFLECMRTRRDPVAQAEAGHRSNTICVMTHIAMKLGRKLRWDPEAERFIDDEEANRWLDYPHREPWAV</sequence>
<name>A0A0S7Y5V9_UNCSA</name>